<keyword evidence="10" id="KW-1185">Reference proteome</keyword>
<reference evidence="9 10" key="1">
    <citation type="journal article" date="2013" name="BMC Genomics">
        <title>Comparison of the complete genome sequence of two closely related isolates of 'Candidatus Phytoplasma australiense' reveals genome plasticity.</title>
        <authorList>
            <person name="Andersen M.T."/>
            <person name="Liefting L.W."/>
            <person name="Havukkala I."/>
            <person name="Beever R.E."/>
        </authorList>
    </citation>
    <scope>NUCLEOTIDE SEQUENCE [LARGE SCALE GENOMIC DNA]</scope>
    <source>
        <strain evidence="9 10">NZSb11</strain>
    </source>
</reference>
<evidence type="ECO:0000256" key="2">
    <source>
        <dbReference type="ARBA" id="ARBA00005340"/>
    </source>
</evidence>
<keyword evidence="7" id="KW-0234">DNA repair</keyword>
<dbReference type="GO" id="GO:0003677">
    <property type="term" value="F:DNA binding"/>
    <property type="evidence" value="ECO:0007669"/>
    <property type="project" value="InterPro"/>
</dbReference>
<accession>R4RLD8</accession>
<dbReference type="PROSITE" id="PS00731">
    <property type="entry name" value="AP_NUCLEASE_F2_3"/>
    <property type="match status" value="1"/>
</dbReference>
<dbReference type="Pfam" id="PF01261">
    <property type="entry name" value="AP_endonuc_2"/>
    <property type="match status" value="1"/>
</dbReference>
<dbReference type="InterPro" id="IPR001719">
    <property type="entry name" value="AP_endonuc_2"/>
</dbReference>
<dbReference type="KEGG" id="nzs:SLY_0233"/>
<proteinExistence type="inferred from homology"/>
<evidence type="ECO:0000313" key="10">
    <source>
        <dbReference type="Proteomes" id="UP000013941"/>
    </source>
</evidence>
<dbReference type="InterPro" id="IPR036237">
    <property type="entry name" value="Xyl_isomerase-like_sf"/>
</dbReference>
<dbReference type="PROSITE" id="PS51432">
    <property type="entry name" value="AP_NUCLEASE_F2_4"/>
    <property type="match status" value="1"/>
</dbReference>
<keyword evidence="4" id="KW-0227">DNA damage</keyword>
<evidence type="ECO:0000256" key="7">
    <source>
        <dbReference type="ARBA" id="ARBA00023204"/>
    </source>
</evidence>
<dbReference type="Gene3D" id="3.20.20.150">
    <property type="entry name" value="Divalent-metal-dependent TIM barrel enzymes"/>
    <property type="match status" value="1"/>
</dbReference>
<dbReference type="NCBIfam" id="TIGR00587">
    <property type="entry name" value="nfo"/>
    <property type="match status" value="1"/>
</dbReference>
<evidence type="ECO:0000256" key="1">
    <source>
        <dbReference type="ARBA" id="ARBA00001947"/>
    </source>
</evidence>
<dbReference type="AlphaFoldDB" id="R4RLD8"/>
<evidence type="ECO:0000256" key="6">
    <source>
        <dbReference type="ARBA" id="ARBA00022833"/>
    </source>
</evidence>
<dbReference type="EMBL" id="CP002548">
    <property type="protein sequence ID" value="AGL90155.1"/>
    <property type="molecule type" value="Genomic_DNA"/>
</dbReference>
<name>R4RLD8_PHYAS</name>
<dbReference type="CDD" id="cd00019">
    <property type="entry name" value="AP2Ec"/>
    <property type="match status" value="1"/>
</dbReference>
<evidence type="ECO:0000256" key="4">
    <source>
        <dbReference type="ARBA" id="ARBA00022763"/>
    </source>
</evidence>
<keyword evidence="6" id="KW-0862">Zinc</keyword>
<protein>
    <submittedName>
        <fullName evidence="9">Putative endonuclease IV</fullName>
    </submittedName>
</protein>
<dbReference type="InterPro" id="IPR013022">
    <property type="entry name" value="Xyl_isomerase-like_TIM-brl"/>
</dbReference>
<sequence>MPMVIPEKRAFAINFLSQELNRFAAMKINKMVLHPGNFLKNDPHQAICWIAQGIDSILENTRNLKVGIALETMAGKGTEIGKTLEELRKIYNLVKKRQRVSFCIDTCHLFDAGYDLKNNFEAVFKDLENILEIKNISVIHLNDSKNELQSRKDRHENIGFGKIGFNALMKIAYHPAFAQIPKILETPYINGKAPYLEEIKMIKNKSFNPELKNLFN</sequence>
<keyword evidence="5" id="KW-0378">Hydrolase</keyword>
<organism evidence="9 10">
    <name type="scientific">Strawberry lethal yellows phytoplasma (CPA) str. NZSb11</name>
    <dbReference type="NCBI Taxonomy" id="980422"/>
    <lineage>
        <taxon>Bacteria</taxon>
        <taxon>Bacillati</taxon>
        <taxon>Mycoplasmatota</taxon>
        <taxon>Mollicutes</taxon>
        <taxon>Acholeplasmatales</taxon>
        <taxon>Acholeplasmataceae</taxon>
        <taxon>Candidatus Phytoplasma</taxon>
        <taxon>16SrXII (Stolbur group)</taxon>
    </lineage>
</organism>
<keyword evidence="3" id="KW-0479">Metal-binding</keyword>
<dbReference type="GO" id="GO:0003906">
    <property type="term" value="F:DNA-(apurinic or apyrimidinic site) endonuclease activity"/>
    <property type="evidence" value="ECO:0007669"/>
    <property type="project" value="TreeGrafter"/>
</dbReference>
<evidence type="ECO:0000256" key="5">
    <source>
        <dbReference type="ARBA" id="ARBA00022801"/>
    </source>
</evidence>
<dbReference type="GO" id="GO:0006284">
    <property type="term" value="P:base-excision repair"/>
    <property type="evidence" value="ECO:0007669"/>
    <property type="project" value="TreeGrafter"/>
</dbReference>
<feature type="domain" description="Xylose isomerase-like TIM barrel" evidence="8">
    <location>
        <begin position="6"/>
        <end position="204"/>
    </location>
</feature>
<dbReference type="PROSITE" id="PS00730">
    <property type="entry name" value="AP_NUCLEASE_F2_2"/>
    <property type="match status" value="1"/>
</dbReference>
<dbReference type="SMART" id="SM00518">
    <property type="entry name" value="AP2Ec"/>
    <property type="match status" value="1"/>
</dbReference>
<dbReference type="Proteomes" id="UP000013941">
    <property type="component" value="Chromosome"/>
</dbReference>
<comment type="cofactor">
    <cofactor evidence="1">
        <name>Zn(2+)</name>
        <dbReference type="ChEBI" id="CHEBI:29105"/>
    </cofactor>
</comment>
<dbReference type="HOGENOM" id="CLU_025885_0_4_14"/>
<gene>
    <name evidence="9" type="primary">nfo</name>
    <name evidence="9" type="ORF">SLY_0233</name>
</gene>
<evidence type="ECO:0000256" key="3">
    <source>
        <dbReference type="ARBA" id="ARBA00022723"/>
    </source>
</evidence>
<dbReference type="PATRIC" id="fig|980422.3.peg.218"/>
<keyword evidence="9" id="KW-0540">Nuclease</keyword>
<dbReference type="SUPFAM" id="SSF51658">
    <property type="entry name" value="Xylose isomerase-like"/>
    <property type="match status" value="1"/>
</dbReference>
<comment type="similarity">
    <text evidence="2">Belongs to the AP endonuclease 2 family.</text>
</comment>
<dbReference type="GO" id="GO:0008081">
    <property type="term" value="F:phosphoric diester hydrolase activity"/>
    <property type="evidence" value="ECO:0007669"/>
    <property type="project" value="TreeGrafter"/>
</dbReference>
<dbReference type="InterPro" id="IPR018246">
    <property type="entry name" value="AP_endonuc_F2_Zn_BS"/>
</dbReference>
<dbReference type="GO" id="GO:0008270">
    <property type="term" value="F:zinc ion binding"/>
    <property type="evidence" value="ECO:0007669"/>
    <property type="project" value="InterPro"/>
</dbReference>
<evidence type="ECO:0000259" key="8">
    <source>
        <dbReference type="Pfam" id="PF01261"/>
    </source>
</evidence>
<dbReference type="PANTHER" id="PTHR21445">
    <property type="entry name" value="ENDONUCLEASE IV ENDODEOXYRIBONUCLEASE IV"/>
    <property type="match status" value="1"/>
</dbReference>
<keyword evidence="9" id="KW-0255">Endonuclease</keyword>
<dbReference type="PANTHER" id="PTHR21445:SF0">
    <property type="entry name" value="APURINIC-APYRIMIDINIC ENDONUCLEASE"/>
    <property type="match status" value="1"/>
</dbReference>
<evidence type="ECO:0000313" key="9">
    <source>
        <dbReference type="EMBL" id="AGL90155.1"/>
    </source>
</evidence>